<dbReference type="KEGG" id="nan:AArc1_1515"/>
<gene>
    <name evidence="1" type="ORF">AArc1_1515</name>
</gene>
<organism evidence="1 2">
    <name type="scientific">Natrarchaeobaculum sulfurireducens</name>
    <dbReference type="NCBI Taxonomy" id="2044521"/>
    <lineage>
        <taxon>Archaea</taxon>
        <taxon>Methanobacteriati</taxon>
        <taxon>Methanobacteriota</taxon>
        <taxon>Stenosarchaea group</taxon>
        <taxon>Halobacteria</taxon>
        <taxon>Halobacteriales</taxon>
        <taxon>Natrialbaceae</taxon>
        <taxon>Natrarchaeobaculum</taxon>
    </lineage>
</organism>
<proteinExistence type="predicted"/>
<evidence type="ECO:0000313" key="2">
    <source>
        <dbReference type="Proteomes" id="UP000258707"/>
    </source>
</evidence>
<sequence>MLAVTVAAEFMGTVVLEADCRDETYHLEPGDELRIERAHDDETCSYDLRIDDDTVRRETVDATEAVTLRVTGSGSIAGATAPA</sequence>
<evidence type="ECO:0000313" key="1">
    <source>
        <dbReference type="EMBL" id="AXR77848.1"/>
    </source>
</evidence>
<name>A0A346PEA3_9EURY</name>
<reference evidence="2" key="1">
    <citation type="submission" date="2017-10" db="EMBL/GenBank/DDBJ databases">
        <title>Phenotypic and genomic properties of facultatively anaerobic sulfur-reducing natronoarchaea from hypersaline soda lakes.</title>
        <authorList>
            <person name="Sorokin D.Y."/>
            <person name="Kublanov I.V."/>
            <person name="Roman P."/>
            <person name="Sinninghe Damste J.S."/>
            <person name="Golyshin P.N."/>
            <person name="Rojo D."/>
            <person name="Ciordia S."/>
            <person name="Mena Md.C."/>
            <person name="Ferrer M."/>
            <person name="Messina E."/>
            <person name="Smedile F."/>
            <person name="La Spada G."/>
            <person name="La Cono V."/>
            <person name="Yakimov M.M."/>
        </authorList>
    </citation>
    <scope>NUCLEOTIDE SEQUENCE [LARGE SCALE GENOMIC DNA]</scope>
    <source>
        <strain evidence="2">AArc1</strain>
    </source>
</reference>
<accession>A0A346PEA3</accession>
<dbReference type="Proteomes" id="UP000258707">
    <property type="component" value="Chromosome"/>
</dbReference>
<protein>
    <submittedName>
        <fullName evidence="1">Uncharacterized protein</fullName>
    </submittedName>
</protein>
<dbReference type="AlphaFoldDB" id="A0A346PEA3"/>
<dbReference type="EMBL" id="CP024047">
    <property type="protein sequence ID" value="AXR77848.1"/>
    <property type="molecule type" value="Genomic_DNA"/>
</dbReference>